<accession>A0A1H8UJ86</accession>
<evidence type="ECO:0000259" key="2">
    <source>
        <dbReference type="Pfam" id="PF00975"/>
    </source>
</evidence>
<comment type="similarity">
    <text evidence="1">Belongs to the thioesterase family.</text>
</comment>
<dbReference type="Proteomes" id="UP000182975">
    <property type="component" value="Unassembled WGS sequence"/>
</dbReference>
<evidence type="ECO:0000313" key="3">
    <source>
        <dbReference type="EMBL" id="SEP02934.1"/>
    </source>
</evidence>
<dbReference type="EMBL" id="FOEC01000022">
    <property type="protein sequence ID" value="SEP02934.1"/>
    <property type="molecule type" value="Genomic_DNA"/>
</dbReference>
<feature type="domain" description="Thioesterase" evidence="2">
    <location>
        <begin position="29"/>
        <end position="249"/>
    </location>
</feature>
<dbReference type="Pfam" id="PF00975">
    <property type="entry name" value="Thioesterase"/>
    <property type="match status" value="1"/>
</dbReference>
<dbReference type="AlphaFoldDB" id="A0A1H8UJ86"/>
<evidence type="ECO:0000313" key="4">
    <source>
        <dbReference type="Proteomes" id="UP000182975"/>
    </source>
</evidence>
<keyword evidence="4" id="KW-1185">Reference proteome</keyword>
<reference evidence="4" key="1">
    <citation type="submission" date="2016-10" db="EMBL/GenBank/DDBJ databases">
        <authorList>
            <person name="Varghese N."/>
        </authorList>
    </citation>
    <scope>NUCLEOTIDE SEQUENCE [LARGE SCALE GENOMIC DNA]</scope>
    <source>
        <strain evidence="4">DSM 21843</strain>
    </source>
</reference>
<organism evidence="3 4">
    <name type="scientific">Denitrobacterium detoxificans</name>
    <dbReference type="NCBI Taxonomy" id="79604"/>
    <lineage>
        <taxon>Bacteria</taxon>
        <taxon>Bacillati</taxon>
        <taxon>Actinomycetota</taxon>
        <taxon>Coriobacteriia</taxon>
        <taxon>Eggerthellales</taxon>
        <taxon>Eggerthellaceae</taxon>
        <taxon>Denitrobacterium</taxon>
    </lineage>
</organism>
<dbReference type="InterPro" id="IPR012223">
    <property type="entry name" value="TEII"/>
</dbReference>
<dbReference type="InterPro" id="IPR029058">
    <property type="entry name" value="AB_hydrolase_fold"/>
</dbReference>
<proteinExistence type="inferred from homology"/>
<dbReference type="Gene3D" id="3.40.50.1820">
    <property type="entry name" value="alpha/beta hydrolase"/>
    <property type="match status" value="1"/>
</dbReference>
<sequence length="265" mass="28619">MGSSMACGDSLFSARAGIERICGDGSGARVLCFPHAGGNATWFHVWKSAAIAHGITLDAVQYPGHAGMLKYACARDLPHLADLILDEVGEDHARTHLFGHSMGALVVFELAYRAQRRGIRFAGVHCSGSRSPSMPVVDPRSALPDDAFIDAVGGLDPTEVNALAVPEIAELFLPIVRHDFRIAEDYRSASVLDHQDILVYAGRSDDEFLPRDAAGWQAHTTASVECHAFDGGHFFLRDAGWEILANMVEPNHLSNLAKGSLYVND</sequence>
<dbReference type="PANTHER" id="PTHR11487">
    <property type="entry name" value="THIOESTERASE"/>
    <property type="match status" value="1"/>
</dbReference>
<name>A0A1H8UJ86_9ACTN</name>
<dbReference type="PANTHER" id="PTHR11487:SF0">
    <property type="entry name" value="S-ACYL FATTY ACID SYNTHASE THIOESTERASE, MEDIUM CHAIN"/>
    <property type="match status" value="1"/>
</dbReference>
<dbReference type="InterPro" id="IPR001031">
    <property type="entry name" value="Thioesterase"/>
</dbReference>
<evidence type="ECO:0000256" key="1">
    <source>
        <dbReference type="ARBA" id="ARBA00007169"/>
    </source>
</evidence>
<dbReference type="GO" id="GO:0008610">
    <property type="term" value="P:lipid biosynthetic process"/>
    <property type="evidence" value="ECO:0007669"/>
    <property type="project" value="TreeGrafter"/>
</dbReference>
<protein>
    <submittedName>
        <fullName evidence="3">Surfactin synthase thioesterase subunit</fullName>
    </submittedName>
</protein>
<gene>
    <name evidence="3" type="ORF">SAMN02910314_01970</name>
</gene>
<dbReference type="SUPFAM" id="SSF53474">
    <property type="entry name" value="alpha/beta-Hydrolases"/>
    <property type="match status" value="1"/>
</dbReference>
<dbReference type="RefSeq" id="WP_169815791.1">
    <property type="nucleotide sequence ID" value="NZ_CP011402.1"/>
</dbReference>